<dbReference type="InParanoid" id="B4CX49"/>
<dbReference type="GO" id="GO:0008714">
    <property type="term" value="F:AMP nucleosidase activity"/>
    <property type="evidence" value="ECO:0007669"/>
    <property type="project" value="UniProtKB-EC"/>
</dbReference>
<sequence length="245" mass="26639">MNPKKTPYGQADVVLLSDEDAAAALLERAVTGLWEVVNDLTRFRRTTRQNFRVTIFGSARIKPGTPAYEGVKKLAAELVGLGCDILTGGGPGLMQAANEGAYSVDATGLNRSIGINVELPFEQEVNPFVSQAYGHRTFFSRLHHFMIASDAFVVVPGGIGTLLEMSMAWQLLQVRKLYNTPLILVGKMWADLVDWGKGCMLDEGSELASAADFSIPHCVNSIEEAIALLRETRVAWLAAQATAQR</sequence>
<protein>
    <recommendedName>
        <fullName evidence="3">AMP nucleosidase</fullName>
        <ecNumber evidence="2">3.2.2.4</ecNumber>
    </recommendedName>
    <alternativeName>
        <fullName evidence="3">AMP nucleosidase</fullName>
    </alternativeName>
</protein>
<dbReference type="InterPro" id="IPR031100">
    <property type="entry name" value="LOG_fam"/>
</dbReference>
<organism evidence="4 5">
    <name type="scientific">Chthoniobacter flavus Ellin428</name>
    <dbReference type="NCBI Taxonomy" id="497964"/>
    <lineage>
        <taxon>Bacteria</taxon>
        <taxon>Pseudomonadati</taxon>
        <taxon>Verrucomicrobiota</taxon>
        <taxon>Spartobacteria</taxon>
        <taxon>Chthoniobacterales</taxon>
        <taxon>Chthoniobacteraceae</taxon>
        <taxon>Chthoniobacter</taxon>
    </lineage>
</organism>
<dbReference type="InterPro" id="IPR052341">
    <property type="entry name" value="LOG_family_nucleotidases"/>
</dbReference>
<dbReference type="PANTHER" id="PTHR43393:SF3">
    <property type="entry name" value="LYSINE DECARBOXYLASE-LIKE PROTEIN"/>
    <property type="match status" value="1"/>
</dbReference>
<dbReference type="EC" id="3.2.2.4" evidence="2"/>
<dbReference type="Pfam" id="PF03641">
    <property type="entry name" value="Lysine_decarbox"/>
    <property type="match status" value="1"/>
</dbReference>
<keyword evidence="5" id="KW-1185">Reference proteome</keyword>
<dbReference type="eggNOG" id="COG1611">
    <property type="taxonomic scope" value="Bacteria"/>
</dbReference>
<gene>
    <name evidence="4" type="ORF">CfE428DRAFT_1140</name>
</gene>
<dbReference type="Gene3D" id="3.40.50.450">
    <property type="match status" value="1"/>
</dbReference>
<comment type="caution">
    <text evidence="4">The sequence shown here is derived from an EMBL/GenBank/DDBJ whole genome shotgun (WGS) entry which is preliminary data.</text>
</comment>
<dbReference type="RefSeq" id="WP_006978466.1">
    <property type="nucleotide sequence ID" value="NZ_ABVL01000003.1"/>
</dbReference>
<evidence type="ECO:0000256" key="3">
    <source>
        <dbReference type="ARBA" id="ARBA00031983"/>
    </source>
</evidence>
<evidence type="ECO:0000256" key="2">
    <source>
        <dbReference type="ARBA" id="ARBA00011985"/>
    </source>
</evidence>
<dbReference type="GO" id="GO:0005829">
    <property type="term" value="C:cytosol"/>
    <property type="evidence" value="ECO:0007669"/>
    <property type="project" value="TreeGrafter"/>
</dbReference>
<comment type="catalytic activity">
    <reaction evidence="1">
        <text>AMP + H2O = D-ribose 5-phosphate + adenine</text>
        <dbReference type="Rhea" id="RHEA:20129"/>
        <dbReference type="ChEBI" id="CHEBI:15377"/>
        <dbReference type="ChEBI" id="CHEBI:16708"/>
        <dbReference type="ChEBI" id="CHEBI:78346"/>
        <dbReference type="ChEBI" id="CHEBI:456215"/>
        <dbReference type="EC" id="3.2.2.4"/>
    </reaction>
</comment>
<name>B4CX49_9BACT</name>
<dbReference type="EMBL" id="ABVL01000003">
    <property type="protein sequence ID" value="EDY20847.1"/>
    <property type="molecule type" value="Genomic_DNA"/>
</dbReference>
<evidence type="ECO:0000256" key="1">
    <source>
        <dbReference type="ARBA" id="ARBA00000274"/>
    </source>
</evidence>
<dbReference type="PANTHER" id="PTHR43393">
    <property type="entry name" value="CYTOKININ RIBOSIDE 5'-MONOPHOSPHATE PHOSPHORIBOHYDROLASE"/>
    <property type="match status" value="1"/>
</dbReference>
<reference evidence="4 5" key="1">
    <citation type="journal article" date="2011" name="J. Bacteriol.">
        <title>Genome sequence of Chthoniobacter flavus Ellin428, an aerobic heterotrophic soil bacterium.</title>
        <authorList>
            <person name="Kant R."/>
            <person name="van Passel M.W."/>
            <person name="Palva A."/>
            <person name="Lucas S."/>
            <person name="Lapidus A."/>
            <person name="Glavina Del Rio T."/>
            <person name="Dalin E."/>
            <person name="Tice H."/>
            <person name="Bruce D."/>
            <person name="Goodwin L."/>
            <person name="Pitluck S."/>
            <person name="Larimer F.W."/>
            <person name="Land M.L."/>
            <person name="Hauser L."/>
            <person name="Sangwan P."/>
            <person name="de Vos W.M."/>
            <person name="Janssen P.H."/>
            <person name="Smidt H."/>
        </authorList>
    </citation>
    <scope>NUCLEOTIDE SEQUENCE [LARGE SCALE GENOMIC DNA]</scope>
    <source>
        <strain evidence="4 5">Ellin428</strain>
    </source>
</reference>
<proteinExistence type="predicted"/>
<dbReference type="Proteomes" id="UP000005824">
    <property type="component" value="Unassembled WGS sequence"/>
</dbReference>
<dbReference type="STRING" id="497964.CfE428DRAFT_1140"/>
<evidence type="ECO:0000313" key="5">
    <source>
        <dbReference type="Proteomes" id="UP000005824"/>
    </source>
</evidence>
<dbReference type="AlphaFoldDB" id="B4CX49"/>
<dbReference type="SUPFAM" id="SSF102405">
    <property type="entry name" value="MCP/YpsA-like"/>
    <property type="match status" value="1"/>
</dbReference>
<accession>B4CX49</accession>
<evidence type="ECO:0000313" key="4">
    <source>
        <dbReference type="EMBL" id="EDY20847.1"/>
    </source>
</evidence>